<reference evidence="3 4" key="1">
    <citation type="submission" date="2024-02" db="EMBL/GenBank/DDBJ databases">
        <title>De novo assembly and annotation of 12 fungi associated with fruit tree decline syndrome in Ontario, Canada.</title>
        <authorList>
            <person name="Sulman M."/>
            <person name="Ellouze W."/>
            <person name="Ilyukhin E."/>
        </authorList>
    </citation>
    <scope>NUCLEOTIDE SEQUENCE [LARGE SCALE GENOMIC DNA]</scope>
    <source>
        <strain evidence="3 4">FDS-637</strain>
    </source>
</reference>
<dbReference type="PANTHER" id="PTHR12203:SF35">
    <property type="entry name" value="PROTEIN O-GLUCOSYLTRANSFERASE 1"/>
    <property type="match status" value="1"/>
</dbReference>
<evidence type="ECO:0000256" key="1">
    <source>
        <dbReference type="SAM" id="MobiDB-lite"/>
    </source>
</evidence>
<dbReference type="InterPro" id="IPR051091">
    <property type="entry name" value="O-Glucosyltr/Glycosyltrsf_90"/>
</dbReference>
<feature type="transmembrane region" description="Helical" evidence="2">
    <location>
        <begin position="305"/>
        <end position="323"/>
    </location>
</feature>
<dbReference type="RefSeq" id="XP_066633254.1">
    <property type="nucleotide sequence ID" value="XM_066775373.1"/>
</dbReference>
<dbReference type="PANTHER" id="PTHR12203">
    <property type="entry name" value="KDEL LYS-ASP-GLU-LEU CONTAINING - RELATED"/>
    <property type="match status" value="1"/>
</dbReference>
<sequence length="868" mass="95914">MDKFEPSQGLASIGLVACVAYLTATSETSLVLDRPSTSWAIILAAVAGVLLLSPRTRLFFSRNGRSGQKYAAIPLDDVSGDVRPSSPPLLGGPSNVPSPPRLKQWLHRAFLALVLTGRVEMLRRTGVKASAANLEALIPFYIALADRWRKRSRADQHHNRRHEHKVNRQPPAAQSSSKHWLGPVVYAAVFSWFGSLAIWYSPSSLASTYISDHHLGSLTTITPLQIVGTTLDVVVAVYLAVSLNSPTMARSESRDAAIHSVGLSFLISRSGALDTSLLILCTVSAVTLTAKIWNPPTPFLDTHEFKALIPLGFLVGVVLHSVAELRKQWSEDTQGRPERSKRRWSLFHLYGLLFAIQTLLVNWGRVDLHVHPVETLINQAKLQHDSWLKSASASTSLAEATRNYVARYNQTPPPLFDQWFEYAINRSSLIIDEFDSIHEDLLPFWSLSPAEIRKRTKEALASPLGIGGIQIRNGVASIAGDPPGTHRWSLDGIIAMIEKFSQFLPDMDLAFNLNDEPRVSLPYHEIGQAREAALRELADHRSKHVSLNQFSKNRTEGWTVDPNEPLDLGRFMTLSFHNTWDFASAHCPPDSPARTNRHLDPTTHCASCAAPHSSGLFLSNWTYATTDICHQPDLAHLHGFYISPSAFDPTQDLLPIFSQSKAPGFNDIRFPSPWNYLGKARYAPTDDFPDPPFAAKTPALFWRGATSEGYASDDTQPDGAWRGMARQRAVAALANTSAPQPLLLAVPNSNHLHYTPVAPAALHAAAGGNSIITPDVHFTSITRCTAPSCDAQTAFFFGAGDGAHHTADFQAHWRYRYLLDADGAGFSGRFLSFMHSASLPFKLQPVFREWWESRVTAWRHFVPVDTTT</sequence>
<evidence type="ECO:0008006" key="5">
    <source>
        <dbReference type="Google" id="ProtNLM"/>
    </source>
</evidence>
<evidence type="ECO:0000313" key="4">
    <source>
        <dbReference type="Proteomes" id="UP001430584"/>
    </source>
</evidence>
<protein>
    <recommendedName>
        <fullName evidence="5">Capsular associated protein</fullName>
    </recommendedName>
</protein>
<gene>
    <name evidence="3" type="ORF">SLS55_003909</name>
</gene>
<keyword evidence="4" id="KW-1185">Reference proteome</keyword>
<evidence type="ECO:0000313" key="3">
    <source>
        <dbReference type="EMBL" id="KAL0260225.1"/>
    </source>
</evidence>
<dbReference type="EMBL" id="JAJVCZ030000004">
    <property type="protein sequence ID" value="KAL0260225.1"/>
    <property type="molecule type" value="Genomic_DNA"/>
</dbReference>
<feature type="transmembrane region" description="Helical" evidence="2">
    <location>
        <begin position="180"/>
        <end position="200"/>
    </location>
</feature>
<organism evidence="3 4">
    <name type="scientific">Diplodia seriata</name>
    <dbReference type="NCBI Taxonomy" id="420778"/>
    <lineage>
        <taxon>Eukaryota</taxon>
        <taxon>Fungi</taxon>
        <taxon>Dikarya</taxon>
        <taxon>Ascomycota</taxon>
        <taxon>Pezizomycotina</taxon>
        <taxon>Dothideomycetes</taxon>
        <taxon>Dothideomycetes incertae sedis</taxon>
        <taxon>Botryosphaeriales</taxon>
        <taxon>Botryosphaeriaceae</taxon>
        <taxon>Diplodia</taxon>
    </lineage>
</organism>
<feature type="transmembrane region" description="Helical" evidence="2">
    <location>
        <begin position="272"/>
        <end position="293"/>
    </location>
</feature>
<name>A0ABR3CHY5_9PEZI</name>
<dbReference type="GeneID" id="92007994"/>
<keyword evidence="2" id="KW-0472">Membrane</keyword>
<dbReference type="PROSITE" id="PS51257">
    <property type="entry name" value="PROKAR_LIPOPROTEIN"/>
    <property type="match status" value="1"/>
</dbReference>
<comment type="caution">
    <text evidence="3">The sequence shown here is derived from an EMBL/GenBank/DDBJ whole genome shotgun (WGS) entry which is preliminary data.</text>
</comment>
<feature type="transmembrane region" description="Helical" evidence="2">
    <location>
        <begin position="7"/>
        <end position="24"/>
    </location>
</feature>
<feature type="transmembrane region" description="Helical" evidence="2">
    <location>
        <begin position="36"/>
        <end position="53"/>
    </location>
</feature>
<feature type="transmembrane region" description="Helical" evidence="2">
    <location>
        <begin position="344"/>
        <end position="363"/>
    </location>
</feature>
<feature type="region of interest" description="Disordered" evidence="1">
    <location>
        <begin position="153"/>
        <end position="176"/>
    </location>
</feature>
<feature type="transmembrane region" description="Helical" evidence="2">
    <location>
        <begin position="220"/>
        <end position="241"/>
    </location>
</feature>
<dbReference type="Proteomes" id="UP001430584">
    <property type="component" value="Unassembled WGS sequence"/>
</dbReference>
<keyword evidence="2" id="KW-0812">Transmembrane</keyword>
<feature type="compositionally biased region" description="Basic residues" evidence="1">
    <location>
        <begin position="153"/>
        <end position="167"/>
    </location>
</feature>
<evidence type="ECO:0000256" key="2">
    <source>
        <dbReference type="SAM" id="Phobius"/>
    </source>
</evidence>
<accession>A0ABR3CHY5</accession>
<proteinExistence type="predicted"/>
<keyword evidence="2" id="KW-1133">Transmembrane helix</keyword>